<dbReference type="RefSeq" id="WP_173264443.1">
    <property type="nucleotide sequence ID" value="NZ_BLLG01000006.1"/>
</dbReference>
<sequence>MGWGSAYRIFNTVADALIEAKASDEIKEQTLTKVIRSLHEGDWDTELDSLQDYLDDPAIVRAFEACGVRWDDDED</sequence>
<accession>A0A6A0AUQ1</accession>
<dbReference type="Proteomes" id="UP000484988">
    <property type="component" value="Unassembled WGS sequence"/>
</dbReference>
<reference evidence="1 2" key="1">
    <citation type="submission" date="2020-02" db="EMBL/GenBank/DDBJ databases">
        <title>Whole Genome Shotgun Sequence of Streptomyces sp. strain CWH03.</title>
        <authorList>
            <person name="Dohra H."/>
            <person name="Kodani S."/>
            <person name="Yamamura H."/>
        </authorList>
    </citation>
    <scope>NUCLEOTIDE SEQUENCE [LARGE SCALE GENOMIC DNA]</scope>
    <source>
        <strain evidence="1 2">CWH03</strain>
    </source>
</reference>
<gene>
    <name evidence="1" type="ORF">SCWH03_28370</name>
</gene>
<organism evidence="1 2">
    <name type="scientific">Streptomyces pacificus</name>
    <dbReference type="NCBI Taxonomy" id="2705029"/>
    <lineage>
        <taxon>Bacteria</taxon>
        <taxon>Bacillati</taxon>
        <taxon>Actinomycetota</taxon>
        <taxon>Actinomycetes</taxon>
        <taxon>Kitasatosporales</taxon>
        <taxon>Streptomycetaceae</taxon>
        <taxon>Streptomyces</taxon>
    </lineage>
</organism>
<dbReference type="AlphaFoldDB" id="A0A6A0AUQ1"/>
<protein>
    <submittedName>
        <fullName evidence="1">Uncharacterized protein</fullName>
    </submittedName>
</protein>
<evidence type="ECO:0000313" key="2">
    <source>
        <dbReference type="Proteomes" id="UP000484988"/>
    </source>
</evidence>
<name>A0A6A0AUQ1_9ACTN</name>
<comment type="caution">
    <text evidence="1">The sequence shown here is derived from an EMBL/GenBank/DDBJ whole genome shotgun (WGS) entry which is preliminary data.</text>
</comment>
<dbReference type="EMBL" id="BLLG01000006">
    <property type="protein sequence ID" value="GFH36606.1"/>
    <property type="molecule type" value="Genomic_DNA"/>
</dbReference>
<evidence type="ECO:0000313" key="1">
    <source>
        <dbReference type="EMBL" id="GFH36606.1"/>
    </source>
</evidence>
<keyword evidence="2" id="KW-1185">Reference proteome</keyword>
<proteinExistence type="predicted"/>